<name>A0A1Y3CKS3_9GAMM</name>
<dbReference type="PANTHER" id="PTHR30199">
    <property type="entry name" value="MFS FAMILY TRANSPORTER, PREDICTED SUBSTRATE BENZOATE"/>
    <property type="match status" value="1"/>
</dbReference>
<protein>
    <submittedName>
        <fullName evidence="2">Benzoate transporter</fullName>
    </submittedName>
</protein>
<dbReference type="Proteomes" id="UP000242765">
    <property type="component" value="Unassembled WGS sequence"/>
</dbReference>
<sequence length="407" mass="43059">MAHLFKTLKQDWSISATVAGFLAVLISYAGPMIIFFQAAQQADVSSSMMASWIWGSSIGAAITGIFLSIKFKVPIITAWSAPGTALLVALFPNISLNEVVAAYITSAVIILFIGMTGSFDKLLKWIPQGIAAGMMAGILFQFGVGLFKATDSMPYVVFGMLACFLLAKRFSPRYAIIWVLISGITLSLIFGKMNPVAMSFSLAIPEFITPEWSWSSTLNFAIPLTIVSLTGQFLPGMAIIKLSGYDTSAKPILSVASIVSLAVAFVGGITIVLAAITAALCTGKDSHELKEKRYIAGIANGIFYILGGLFAGSIVMLFSLLPKELVAALAGLALLGAIATNISAAMKDESQRDAALITFLATVSGMHFLGLSSVFWGICIGMIAHLVLTKRQPTTATQPSTQSPTQG</sequence>
<dbReference type="GO" id="GO:0005886">
    <property type="term" value="C:plasma membrane"/>
    <property type="evidence" value="ECO:0007669"/>
    <property type="project" value="TreeGrafter"/>
</dbReference>
<keyword evidence="1" id="KW-1133">Transmembrane helix</keyword>
<dbReference type="Pfam" id="PF03594">
    <property type="entry name" value="BenE"/>
    <property type="match status" value="1"/>
</dbReference>
<evidence type="ECO:0000256" key="1">
    <source>
        <dbReference type="SAM" id="Phobius"/>
    </source>
</evidence>
<keyword evidence="1" id="KW-0812">Transmembrane</keyword>
<dbReference type="GO" id="GO:0042925">
    <property type="term" value="F:benzoate transmembrane transporter activity"/>
    <property type="evidence" value="ECO:0007669"/>
    <property type="project" value="InterPro"/>
</dbReference>
<dbReference type="NCBIfam" id="TIGR00843">
    <property type="entry name" value="benE"/>
    <property type="match status" value="1"/>
</dbReference>
<reference evidence="2 3" key="1">
    <citation type="submission" date="2017-04" db="EMBL/GenBank/DDBJ databases">
        <title>High diversity of culturable Acinetobacter species in natural soil and water ecosystems.</title>
        <authorList>
            <person name="Nemec A."/>
            <person name="Radolfova-Krizova L."/>
        </authorList>
    </citation>
    <scope>NUCLEOTIDE SEQUENCE [LARGE SCALE GENOMIC DNA]</scope>
    <source>
        <strain evidence="2 3">ANC 4999</strain>
    </source>
</reference>
<accession>A0A1Y3CKS3</accession>
<feature type="transmembrane region" description="Helical" evidence="1">
    <location>
        <begin position="294"/>
        <end position="318"/>
    </location>
</feature>
<dbReference type="AlphaFoldDB" id="A0A1Y3CKS3"/>
<dbReference type="PANTHER" id="PTHR30199:SF0">
    <property type="entry name" value="INNER MEMBRANE PROTEIN YDCO"/>
    <property type="match status" value="1"/>
</dbReference>
<gene>
    <name evidence="2" type="ORF">B9T28_04365</name>
</gene>
<feature type="transmembrane region" description="Helical" evidence="1">
    <location>
        <begin position="325"/>
        <end position="346"/>
    </location>
</feature>
<feature type="transmembrane region" description="Helical" evidence="1">
    <location>
        <begin position="12"/>
        <end position="39"/>
    </location>
</feature>
<organism evidence="2 3">
    <name type="scientific">Acinetobacter silvestris</name>
    <dbReference type="NCBI Taxonomy" id="1977882"/>
    <lineage>
        <taxon>Bacteria</taxon>
        <taxon>Pseudomonadati</taxon>
        <taxon>Pseudomonadota</taxon>
        <taxon>Gammaproteobacteria</taxon>
        <taxon>Moraxellales</taxon>
        <taxon>Moraxellaceae</taxon>
        <taxon>Acinetobacter</taxon>
    </lineage>
</organism>
<feature type="transmembrane region" description="Helical" evidence="1">
    <location>
        <begin position="126"/>
        <end position="146"/>
    </location>
</feature>
<evidence type="ECO:0000313" key="2">
    <source>
        <dbReference type="EMBL" id="OTG66489.1"/>
    </source>
</evidence>
<feature type="transmembrane region" description="Helical" evidence="1">
    <location>
        <begin position="100"/>
        <end position="119"/>
    </location>
</feature>
<dbReference type="InterPro" id="IPR004711">
    <property type="entry name" value="Benzoate_Transporter"/>
</dbReference>
<evidence type="ECO:0000313" key="3">
    <source>
        <dbReference type="Proteomes" id="UP000242765"/>
    </source>
</evidence>
<feature type="transmembrane region" description="Helical" evidence="1">
    <location>
        <begin position="366"/>
        <end position="388"/>
    </location>
</feature>
<dbReference type="EMBL" id="NEGB01000002">
    <property type="protein sequence ID" value="OTG66489.1"/>
    <property type="molecule type" value="Genomic_DNA"/>
</dbReference>
<dbReference type="RefSeq" id="WP_086202733.1">
    <property type="nucleotide sequence ID" value="NZ_NEGB01000002.1"/>
</dbReference>
<feature type="transmembrane region" description="Helical" evidence="1">
    <location>
        <begin position="152"/>
        <end position="167"/>
    </location>
</feature>
<proteinExistence type="predicted"/>
<feature type="transmembrane region" description="Helical" evidence="1">
    <location>
        <begin position="220"/>
        <end position="240"/>
    </location>
</feature>
<keyword evidence="3" id="KW-1185">Reference proteome</keyword>
<feature type="transmembrane region" description="Helical" evidence="1">
    <location>
        <begin position="51"/>
        <end position="69"/>
    </location>
</feature>
<dbReference type="STRING" id="1977882.B9T28_04365"/>
<comment type="caution">
    <text evidence="2">The sequence shown here is derived from an EMBL/GenBank/DDBJ whole genome shotgun (WGS) entry which is preliminary data.</text>
</comment>
<keyword evidence="1" id="KW-0472">Membrane</keyword>
<feature type="transmembrane region" description="Helical" evidence="1">
    <location>
        <begin position="174"/>
        <end position="191"/>
    </location>
</feature>
<feature type="transmembrane region" description="Helical" evidence="1">
    <location>
        <begin position="252"/>
        <end position="274"/>
    </location>
</feature>
<dbReference type="OrthoDB" id="9792424at2"/>
<feature type="transmembrane region" description="Helical" evidence="1">
    <location>
        <begin position="76"/>
        <end position="94"/>
    </location>
</feature>